<sequence>MRWAVFWAGNDMLTDIELCHVYLRDYMALNRLSDEDEASIAIARERAAQILAQDPRNRVSFSVMIDDEEGILASREDLDAIRKAIEAHGITLERIIFESELNRYGDALIKTLRPNVLAVDREHVYLNLSTEDRLLWADENLREMKSIKKIFLETVLSPEPEGADDRGERHRSRFWVALRTQQSDGTFIYGCSLLTAVWYLHRLGVEGFCEEDGAQRADRVLNVIPLKYLKSEGIALDLVNLSAATRIRKIRRKVDYVFV</sequence>
<comment type="caution">
    <text evidence="1">The sequence shown here is derived from an EMBL/GenBank/DDBJ whole genome shotgun (WGS) entry which is preliminary data.</text>
</comment>
<dbReference type="PATRIC" id="fig|1244869.3.peg.3444"/>
<gene>
    <name evidence="1" type="ORF">H261_17171</name>
</gene>
<reference evidence="1 2" key="1">
    <citation type="journal article" date="2014" name="Genome Announc.">
        <title>Draft Genome Sequence of Magnetospirillum sp. Strain SO-1, a Freshwater Magnetotactic Bacterium Isolated from the Ol'khovka River, Russia.</title>
        <authorList>
            <person name="Grouzdev D.S."/>
            <person name="Dziuba M.V."/>
            <person name="Sukhacheva M.S."/>
            <person name="Mardanov A.V."/>
            <person name="Beletskiy A.V."/>
            <person name="Kuznetsov B.B."/>
            <person name="Skryabin K.G."/>
        </authorList>
    </citation>
    <scope>NUCLEOTIDE SEQUENCE [LARGE SCALE GENOMIC DNA]</scope>
    <source>
        <strain evidence="1 2">SO-1</strain>
    </source>
</reference>
<evidence type="ECO:0000313" key="1">
    <source>
        <dbReference type="EMBL" id="EME68715.1"/>
    </source>
</evidence>
<evidence type="ECO:0000313" key="2">
    <source>
        <dbReference type="Proteomes" id="UP000011744"/>
    </source>
</evidence>
<dbReference type="Proteomes" id="UP000011744">
    <property type="component" value="Unassembled WGS sequence"/>
</dbReference>
<proteinExistence type="predicted"/>
<protein>
    <submittedName>
        <fullName evidence="1">Uncharacterized protein</fullName>
    </submittedName>
</protein>
<keyword evidence="2" id="KW-1185">Reference proteome</keyword>
<accession>M2Z302</accession>
<name>M2Z302_9PROT</name>
<dbReference type="EMBL" id="AONQ01000055">
    <property type="protein sequence ID" value="EME68715.1"/>
    <property type="molecule type" value="Genomic_DNA"/>
</dbReference>
<dbReference type="AlphaFoldDB" id="M2Z302"/>
<organism evidence="1 2">
    <name type="scientific">Paramagnetospirillum caucaseum</name>
    <dbReference type="NCBI Taxonomy" id="1244869"/>
    <lineage>
        <taxon>Bacteria</taxon>
        <taxon>Pseudomonadati</taxon>
        <taxon>Pseudomonadota</taxon>
        <taxon>Alphaproteobacteria</taxon>
        <taxon>Rhodospirillales</taxon>
        <taxon>Magnetospirillaceae</taxon>
        <taxon>Paramagnetospirillum</taxon>
    </lineage>
</organism>